<evidence type="ECO:0000313" key="1">
    <source>
        <dbReference type="EMBL" id="MEN7551034.1"/>
    </source>
</evidence>
<evidence type="ECO:0000313" key="2">
    <source>
        <dbReference type="Proteomes" id="UP001403385"/>
    </source>
</evidence>
<name>A0AAW9SDM4_9BACT</name>
<dbReference type="RefSeq" id="WP_346823815.1">
    <property type="nucleotide sequence ID" value="NZ_JBDKWZ010000018.1"/>
</dbReference>
<dbReference type="InterPro" id="IPR006626">
    <property type="entry name" value="PbH1"/>
</dbReference>
<organism evidence="1 2">
    <name type="scientific">Rapidithrix thailandica</name>
    <dbReference type="NCBI Taxonomy" id="413964"/>
    <lineage>
        <taxon>Bacteria</taxon>
        <taxon>Pseudomonadati</taxon>
        <taxon>Bacteroidota</taxon>
        <taxon>Cytophagia</taxon>
        <taxon>Cytophagales</taxon>
        <taxon>Flammeovirgaceae</taxon>
        <taxon>Rapidithrix</taxon>
    </lineage>
</organism>
<dbReference type="Proteomes" id="UP001403385">
    <property type="component" value="Unassembled WGS sequence"/>
</dbReference>
<dbReference type="Gene3D" id="2.160.20.10">
    <property type="entry name" value="Single-stranded right-handed beta-helix, Pectin lyase-like"/>
    <property type="match status" value="2"/>
</dbReference>
<protein>
    <submittedName>
        <fullName evidence="1">Right-handed parallel beta-helix repeat-containing protein</fullName>
    </submittedName>
</protein>
<keyword evidence="2" id="KW-1185">Reference proteome</keyword>
<reference evidence="1 2" key="1">
    <citation type="submission" date="2024-04" db="EMBL/GenBank/DDBJ databases">
        <title>Novel genus in family Flammeovirgaceae.</title>
        <authorList>
            <person name="Nguyen T.H."/>
            <person name="Vuong T.Q."/>
            <person name="Le H."/>
            <person name="Kim S.-G."/>
        </authorList>
    </citation>
    <scope>NUCLEOTIDE SEQUENCE [LARGE SCALE GENOMIC DNA]</scope>
    <source>
        <strain evidence="1 2">JCM 23209</strain>
    </source>
</reference>
<comment type="caution">
    <text evidence="1">The sequence shown here is derived from an EMBL/GenBank/DDBJ whole genome shotgun (WGS) entry which is preliminary data.</text>
</comment>
<gene>
    <name evidence="1" type="ORF">AAG747_24145</name>
</gene>
<dbReference type="InterPro" id="IPR011050">
    <property type="entry name" value="Pectin_lyase_fold/virulence"/>
</dbReference>
<dbReference type="SUPFAM" id="SSF51126">
    <property type="entry name" value="Pectin lyase-like"/>
    <property type="match status" value="1"/>
</dbReference>
<dbReference type="SMART" id="SM00710">
    <property type="entry name" value="PbH1"/>
    <property type="match status" value="6"/>
</dbReference>
<dbReference type="InterPro" id="IPR012334">
    <property type="entry name" value="Pectin_lyas_fold"/>
</dbReference>
<proteinExistence type="predicted"/>
<accession>A0AAW9SDM4</accession>
<dbReference type="AlphaFoldDB" id="A0AAW9SDM4"/>
<dbReference type="EMBL" id="JBDKWZ010000018">
    <property type="protein sequence ID" value="MEN7551034.1"/>
    <property type="molecule type" value="Genomic_DNA"/>
</dbReference>
<sequence length="586" mass="66530">MSYKHLKNQSFYKVFYGVWGAILLFCCLSVKAQQMGKTLSIEYFGAKANDDRNDAEALRKAAEYCRKSPGTTLRFPPGRYDFRDEKAVSFMKDVLAGKMGKNPEKVIFTPYYPYIKGLDFTGAKNITLEAEGAELYCEGWMEPISLEYCENITIKGLTIDYKHQPHSEGKVLKVKKGYMEVEFDRRFPVQEDMVVTRIMFWDTQADRLLPYPIYFPEQVKLVSPQTLRIYSEEIQKKHKKKIALLNHSFHFRPAILIHESRDTYLENVTIHAQPGMGIVGHRSHNVTMKGLRVVPREGHYQSTNTDATHFTSCTGLIRFDGCQFKGQGDDATNIHNYYNTITRRNTEKVCEVAVKTAYGTHAQVLDYPDVGDKMELVDKMSLKKIRVYNVLKVEKFDTYWKTRLTLDKALPENIEEYYLINSTRLPKVEMVHCNIQSHLARAVLIKTRNVLIEHNTFQNTTGTGIHIGAEGDWQEGVAAADVVVRNNRIIHCGRGDGTQNGACGITVNVKAENTKVPGLHKRLLFEHNIIEGENAECGIFISGAEDVTIRNNEISGCKEPVKVQYSTKVMIDGKPVPEEGFPSAGN</sequence>